<keyword evidence="9" id="KW-1185">Reference proteome</keyword>
<keyword evidence="5" id="KW-0472">Membrane</keyword>
<dbReference type="Proteomes" id="UP000274822">
    <property type="component" value="Unassembled WGS sequence"/>
</dbReference>
<comment type="subcellular location">
    <subcellularLocation>
        <location evidence="1">Membrane</location>
        <topology evidence="1">Multi-pass membrane protein</topology>
    </subcellularLocation>
</comment>
<name>A0A433QBL2_9FUNG</name>
<dbReference type="AlphaFoldDB" id="A0A433QBL2"/>
<evidence type="ECO:0000313" key="9">
    <source>
        <dbReference type="Proteomes" id="UP000274822"/>
    </source>
</evidence>
<dbReference type="InterPro" id="IPR039357">
    <property type="entry name" value="SRD5A/TECR"/>
</dbReference>
<accession>A0A433QBL2</accession>
<evidence type="ECO:0000256" key="2">
    <source>
        <dbReference type="ARBA" id="ARBA00007742"/>
    </source>
</evidence>
<dbReference type="PROSITE" id="PS50244">
    <property type="entry name" value="S5A_REDUCTASE"/>
    <property type="match status" value="1"/>
</dbReference>
<evidence type="ECO:0000256" key="1">
    <source>
        <dbReference type="ARBA" id="ARBA00004141"/>
    </source>
</evidence>
<reference evidence="8 9" key="1">
    <citation type="journal article" date="2018" name="New Phytol.">
        <title>Phylogenomics of Endogonaceae and evolution of mycorrhizas within Mucoromycota.</title>
        <authorList>
            <person name="Chang Y."/>
            <person name="Desiro A."/>
            <person name="Na H."/>
            <person name="Sandor L."/>
            <person name="Lipzen A."/>
            <person name="Clum A."/>
            <person name="Barry K."/>
            <person name="Grigoriev I.V."/>
            <person name="Martin F.M."/>
            <person name="Stajich J.E."/>
            <person name="Smith M.E."/>
            <person name="Bonito G."/>
            <person name="Spatafora J.W."/>
        </authorList>
    </citation>
    <scope>NUCLEOTIDE SEQUENCE [LARGE SCALE GENOMIC DNA]</scope>
    <source>
        <strain evidence="8 9">AD002</strain>
    </source>
</reference>
<feature type="region of interest" description="Disordered" evidence="6">
    <location>
        <begin position="1"/>
        <end position="30"/>
    </location>
</feature>
<comment type="caution">
    <text evidence="8">The sequence shown here is derived from an EMBL/GenBank/DDBJ whole genome shotgun (WGS) entry which is preliminary data.</text>
</comment>
<dbReference type="PANTHER" id="PTHR10556:SF43">
    <property type="entry name" value="STEROID 5-ALPHA-REDUCTASE DET2"/>
    <property type="match status" value="1"/>
</dbReference>
<evidence type="ECO:0000259" key="7">
    <source>
        <dbReference type="Pfam" id="PF02544"/>
    </source>
</evidence>
<sequence>MVRTLPPRDSRQSRKTRTHPPRPSSQGKFHKFPLFPTLHLPGRFGWFLMEIISPLVFSAQTLPMLLDPSTSLGWTTPKTILTTLWLTHYLNRTVIYTLRAPSISPMHIFTFLAGILFNLANAYTNGASLARFGSYPNSMLCSLRFWLGVTMWATGMAMNVHHDNILFRLRREQAVKAEKDGAHPNSNKTRYMIPRGSLFELVSCPSYLSETVEWLGYAVAAWSVPAWVFAAATPGNLFPRAWRAHGWYRQTFKDYPKERKALIPYVW</sequence>
<evidence type="ECO:0000256" key="4">
    <source>
        <dbReference type="ARBA" id="ARBA00022989"/>
    </source>
</evidence>
<evidence type="ECO:0000256" key="6">
    <source>
        <dbReference type="SAM" id="MobiDB-lite"/>
    </source>
</evidence>
<comment type="similarity">
    <text evidence="2">Belongs to the steroid 5-alpha reductase family.</text>
</comment>
<dbReference type="InterPro" id="IPR001104">
    <property type="entry name" value="3-oxo-5_a-steroid_4-DH_C"/>
</dbReference>
<feature type="compositionally biased region" description="Basic and acidic residues" evidence="6">
    <location>
        <begin position="1"/>
        <end position="12"/>
    </location>
</feature>
<keyword evidence="4" id="KW-1133">Transmembrane helix</keyword>
<dbReference type="Pfam" id="PF02544">
    <property type="entry name" value="Steroid_dh"/>
    <property type="match status" value="1"/>
</dbReference>
<evidence type="ECO:0000313" key="8">
    <source>
        <dbReference type="EMBL" id="RUS27196.1"/>
    </source>
</evidence>
<dbReference type="GO" id="GO:0006629">
    <property type="term" value="P:lipid metabolic process"/>
    <property type="evidence" value="ECO:0007669"/>
    <property type="project" value="InterPro"/>
</dbReference>
<gene>
    <name evidence="8" type="ORF">BC938DRAFT_483600</name>
</gene>
<organism evidence="8 9">
    <name type="scientific">Jimgerdemannia flammicorona</name>
    <dbReference type="NCBI Taxonomy" id="994334"/>
    <lineage>
        <taxon>Eukaryota</taxon>
        <taxon>Fungi</taxon>
        <taxon>Fungi incertae sedis</taxon>
        <taxon>Mucoromycota</taxon>
        <taxon>Mucoromycotina</taxon>
        <taxon>Endogonomycetes</taxon>
        <taxon>Endogonales</taxon>
        <taxon>Endogonaceae</taxon>
        <taxon>Jimgerdemannia</taxon>
    </lineage>
</organism>
<protein>
    <submittedName>
        <fullName evidence="8">3-oxo-5-alpha-steroid 4-dehydrogenase-domain-containing protein</fullName>
    </submittedName>
</protein>
<dbReference type="GO" id="GO:0016627">
    <property type="term" value="F:oxidoreductase activity, acting on the CH-CH group of donors"/>
    <property type="evidence" value="ECO:0007669"/>
    <property type="project" value="InterPro"/>
</dbReference>
<feature type="domain" description="3-oxo-5-alpha-steroid 4-dehydrogenase C-terminal" evidence="7">
    <location>
        <begin position="105"/>
        <end position="267"/>
    </location>
</feature>
<dbReference type="PANTHER" id="PTHR10556">
    <property type="entry name" value="3-OXO-5-ALPHA-STEROID 4-DEHYDROGENASE"/>
    <property type="match status" value="1"/>
</dbReference>
<proteinExistence type="inferred from homology"/>
<evidence type="ECO:0000256" key="5">
    <source>
        <dbReference type="ARBA" id="ARBA00023136"/>
    </source>
</evidence>
<dbReference type="EMBL" id="RBNJ01008861">
    <property type="protein sequence ID" value="RUS27196.1"/>
    <property type="molecule type" value="Genomic_DNA"/>
</dbReference>
<keyword evidence="3" id="KW-0812">Transmembrane</keyword>
<evidence type="ECO:0000256" key="3">
    <source>
        <dbReference type="ARBA" id="ARBA00022692"/>
    </source>
</evidence>
<dbReference type="GO" id="GO:0016020">
    <property type="term" value="C:membrane"/>
    <property type="evidence" value="ECO:0007669"/>
    <property type="project" value="UniProtKB-SubCell"/>
</dbReference>